<evidence type="ECO:0000256" key="1">
    <source>
        <dbReference type="ARBA" id="ARBA00004123"/>
    </source>
</evidence>
<feature type="coiled-coil region" evidence="8">
    <location>
        <begin position="614"/>
        <end position="651"/>
    </location>
</feature>
<keyword evidence="6" id="KW-0539">Nucleus</keyword>
<evidence type="ECO:0000259" key="10">
    <source>
        <dbReference type="PROSITE" id="PS00434"/>
    </source>
</evidence>
<evidence type="ECO:0000256" key="7">
    <source>
        <dbReference type="RuleBase" id="RU004020"/>
    </source>
</evidence>
<evidence type="ECO:0000313" key="13">
    <source>
        <dbReference type="Proteomes" id="UP000663865"/>
    </source>
</evidence>
<evidence type="ECO:0000256" key="8">
    <source>
        <dbReference type="SAM" id="Coils"/>
    </source>
</evidence>
<proteinExistence type="inferred from homology"/>
<comment type="caution">
    <text evidence="11">The sequence shown here is derived from an EMBL/GenBank/DDBJ whole genome shotgun (WGS) entry which is preliminary data.</text>
</comment>
<dbReference type="SUPFAM" id="SSF46785">
    <property type="entry name" value="Winged helix' DNA-binding domain"/>
    <property type="match status" value="1"/>
</dbReference>
<dbReference type="GO" id="GO:0003700">
    <property type="term" value="F:DNA-binding transcription factor activity"/>
    <property type="evidence" value="ECO:0007669"/>
    <property type="project" value="InterPro"/>
</dbReference>
<dbReference type="Gene3D" id="1.10.10.10">
    <property type="entry name" value="Winged helix-like DNA-binding domain superfamily/Winged helix DNA-binding domain"/>
    <property type="match status" value="1"/>
</dbReference>
<reference evidence="11" key="1">
    <citation type="submission" date="2021-02" db="EMBL/GenBank/DDBJ databases">
        <authorList>
            <person name="Nowell W R."/>
        </authorList>
    </citation>
    <scope>NUCLEOTIDE SEQUENCE</scope>
</reference>
<feature type="compositionally biased region" description="Low complexity" evidence="9">
    <location>
        <begin position="360"/>
        <end position="369"/>
    </location>
</feature>
<evidence type="ECO:0000256" key="5">
    <source>
        <dbReference type="ARBA" id="ARBA00023163"/>
    </source>
</evidence>
<dbReference type="Pfam" id="PF00447">
    <property type="entry name" value="HSF_DNA-bind"/>
    <property type="match status" value="1"/>
</dbReference>
<gene>
    <name evidence="11" type="ORF">KIK155_LOCUS13047</name>
    <name evidence="12" type="ORF">TOA249_LOCUS7080</name>
</gene>
<evidence type="ECO:0000256" key="3">
    <source>
        <dbReference type="ARBA" id="ARBA00023015"/>
    </source>
</evidence>
<feature type="region of interest" description="Disordered" evidence="9">
    <location>
        <begin position="344"/>
        <end position="386"/>
    </location>
</feature>
<dbReference type="InterPro" id="IPR036390">
    <property type="entry name" value="WH_DNA-bd_sf"/>
</dbReference>
<keyword evidence="8" id="KW-0175">Coiled coil</keyword>
<keyword evidence="5" id="KW-0804">Transcription</keyword>
<dbReference type="FunFam" id="1.10.10.10:FF:000027">
    <property type="entry name" value="Heat shock transcription factor 1"/>
    <property type="match status" value="1"/>
</dbReference>
<comment type="subcellular location">
    <subcellularLocation>
        <location evidence="1">Nucleus</location>
    </subcellularLocation>
</comment>
<dbReference type="InterPro" id="IPR000232">
    <property type="entry name" value="HSF_DNA-bd"/>
</dbReference>
<feature type="region of interest" description="Disordered" evidence="9">
    <location>
        <begin position="136"/>
        <end position="159"/>
    </location>
</feature>
<dbReference type="PANTHER" id="PTHR10015">
    <property type="entry name" value="HEAT SHOCK TRANSCRIPTION FACTOR"/>
    <property type="match status" value="1"/>
</dbReference>
<keyword evidence="3" id="KW-0805">Transcription regulation</keyword>
<feature type="compositionally biased region" description="Polar residues" evidence="9">
    <location>
        <begin position="136"/>
        <end position="146"/>
    </location>
</feature>
<dbReference type="InterPro" id="IPR036388">
    <property type="entry name" value="WH-like_DNA-bd_sf"/>
</dbReference>
<name>A0A818EKH1_9BILA</name>
<dbReference type="PRINTS" id="PR00056">
    <property type="entry name" value="HSFDOMAIN"/>
</dbReference>
<feature type="compositionally biased region" description="Pro residues" evidence="9">
    <location>
        <begin position="350"/>
        <end position="359"/>
    </location>
</feature>
<feature type="compositionally biased region" description="Polar residues" evidence="9">
    <location>
        <begin position="377"/>
        <end position="386"/>
    </location>
</feature>
<keyword evidence="4" id="KW-0238">DNA-binding</keyword>
<dbReference type="PANTHER" id="PTHR10015:SF427">
    <property type="entry name" value="HEAT SHOCK FACTOR PROTEIN"/>
    <property type="match status" value="1"/>
</dbReference>
<dbReference type="PROSITE" id="PS00434">
    <property type="entry name" value="HSF_DOMAIN"/>
    <property type="match status" value="1"/>
</dbReference>
<dbReference type="Proteomes" id="UP000663838">
    <property type="component" value="Unassembled WGS sequence"/>
</dbReference>
<dbReference type="EMBL" id="CAJNYV010002170">
    <property type="protein sequence ID" value="CAF3460290.1"/>
    <property type="molecule type" value="Genomic_DNA"/>
</dbReference>
<dbReference type="EMBL" id="CAJOBS010000311">
    <property type="protein sequence ID" value="CAF4549072.1"/>
    <property type="molecule type" value="Genomic_DNA"/>
</dbReference>
<evidence type="ECO:0000256" key="2">
    <source>
        <dbReference type="ARBA" id="ARBA00006403"/>
    </source>
</evidence>
<feature type="compositionally biased region" description="Low complexity" evidence="9">
    <location>
        <begin position="147"/>
        <end position="159"/>
    </location>
</feature>
<dbReference type="GO" id="GO:0005634">
    <property type="term" value="C:nucleus"/>
    <property type="evidence" value="ECO:0007669"/>
    <property type="project" value="UniProtKB-SubCell"/>
</dbReference>
<sequence length="656" mass="73793">MNSKNKSSSNIGDDNLGDYLQYSNQSSQSSITAFLAKLWSLVNDSSCNDLIAWDPSGSSFHVFDQARFAREILPRYFKHNNFASFIRQLNMYGFRKLSTIEHGSLKTERDDIEFAHSYFIRGQESLLELIKRRAPENQQKSNTQGGSHPSSALVSASSVESNSNHQPELIHVLEDVRHLQTKQTSLSDKLSYLQNENEALWSEIGSLRQKHTKQQQIVSKLMEFLLHFLTNHSAQSTGQSVVQSLQKEVIPTHFVHLKQTNNLQHPNSSPLFMSDQGVSPNTLKRKQAALMLTEEPNKRITMQQQQQHQRFSNPVNIGRQQSVTINELTDNDVAGWMQTANASPLVDLVPSPPPPPPPSSSSSSAAAAAHNAEDNYQHQQQSNDYQWAASSTNEFLTSSLNESKNLSQKNKTIPQISNGNRFVPDFILRTDNINENTKNIGLTYGNNPRDINAPLENSIKAISIPGLLKEEQIEFPNVFQSSHADEFKISPTLNSTLYPQTPQELKLDTPSEQLSFSLDDITGDVDHIQSSLDNIRELMFETLPDGTSIEDLFGEDNGLLSPLLQSTTNDNQTEDLLLENLSDSTILTGNNNNQDQTKTAINSQSIPNVHNQLLEQLITETAKVEEQRNTIEQLEREKSNLTDKLYMLEKQTNQRK</sequence>
<dbReference type="GO" id="GO:0043565">
    <property type="term" value="F:sequence-specific DNA binding"/>
    <property type="evidence" value="ECO:0007669"/>
    <property type="project" value="InterPro"/>
</dbReference>
<comment type="similarity">
    <text evidence="2 7">Belongs to the HSF family.</text>
</comment>
<dbReference type="SMART" id="SM00415">
    <property type="entry name" value="HSF"/>
    <property type="match status" value="1"/>
</dbReference>
<evidence type="ECO:0000256" key="4">
    <source>
        <dbReference type="ARBA" id="ARBA00023125"/>
    </source>
</evidence>
<protein>
    <recommendedName>
        <fullName evidence="10">HSF-type DNA-binding domain-containing protein</fullName>
    </recommendedName>
</protein>
<organism evidence="11 13">
    <name type="scientific">Rotaria socialis</name>
    <dbReference type="NCBI Taxonomy" id="392032"/>
    <lineage>
        <taxon>Eukaryota</taxon>
        <taxon>Metazoa</taxon>
        <taxon>Spiralia</taxon>
        <taxon>Gnathifera</taxon>
        <taxon>Rotifera</taxon>
        <taxon>Eurotatoria</taxon>
        <taxon>Bdelloidea</taxon>
        <taxon>Philodinida</taxon>
        <taxon>Philodinidae</taxon>
        <taxon>Rotaria</taxon>
    </lineage>
</organism>
<evidence type="ECO:0000256" key="9">
    <source>
        <dbReference type="SAM" id="MobiDB-lite"/>
    </source>
</evidence>
<evidence type="ECO:0000313" key="11">
    <source>
        <dbReference type="EMBL" id="CAF3460290.1"/>
    </source>
</evidence>
<evidence type="ECO:0000256" key="6">
    <source>
        <dbReference type="ARBA" id="ARBA00023242"/>
    </source>
</evidence>
<feature type="domain" description="HSF-type DNA-binding" evidence="10">
    <location>
        <begin position="73"/>
        <end position="97"/>
    </location>
</feature>
<evidence type="ECO:0000313" key="12">
    <source>
        <dbReference type="EMBL" id="CAF4549072.1"/>
    </source>
</evidence>
<dbReference type="AlphaFoldDB" id="A0A818EKH1"/>
<dbReference type="Proteomes" id="UP000663865">
    <property type="component" value="Unassembled WGS sequence"/>
</dbReference>
<accession>A0A818EKH1</accession>